<organism evidence="1 2">
    <name type="scientific">Lactarius akahatsu</name>
    <dbReference type="NCBI Taxonomy" id="416441"/>
    <lineage>
        <taxon>Eukaryota</taxon>
        <taxon>Fungi</taxon>
        <taxon>Dikarya</taxon>
        <taxon>Basidiomycota</taxon>
        <taxon>Agaricomycotina</taxon>
        <taxon>Agaricomycetes</taxon>
        <taxon>Russulales</taxon>
        <taxon>Russulaceae</taxon>
        <taxon>Lactarius</taxon>
    </lineage>
</organism>
<evidence type="ECO:0000313" key="1">
    <source>
        <dbReference type="EMBL" id="KAH8985149.1"/>
    </source>
</evidence>
<reference evidence="1" key="1">
    <citation type="submission" date="2022-01" db="EMBL/GenBank/DDBJ databases">
        <title>Comparative genomics reveals a dynamic genome evolution in the ectomycorrhizal milk-cap (Lactarius) mushrooms.</title>
        <authorList>
            <consortium name="DOE Joint Genome Institute"/>
            <person name="Lebreton A."/>
            <person name="Tang N."/>
            <person name="Kuo A."/>
            <person name="LaButti K."/>
            <person name="Drula E."/>
            <person name="Barry K."/>
            <person name="Clum A."/>
            <person name="Lipzen A."/>
            <person name="Mousain D."/>
            <person name="Ng V."/>
            <person name="Wang R."/>
            <person name="Wang X."/>
            <person name="Dai Y."/>
            <person name="Henrissat B."/>
            <person name="Grigoriev I.V."/>
            <person name="Guerin-Laguette A."/>
            <person name="Yu F."/>
            <person name="Martin F.M."/>
        </authorList>
    </citation>
    <scope>NUCLEOTIDE SEQUENCE</scope>
    <source>
        <strain evidence="1">QP</strain>
    </source>
</reference>
<dbReference type="Proteomes" id="UP001201163">
    <property type="component" value="Unassembled WGS sequence"/>
</dbReference>
<dbReference type="EMBL" id="JAKELL010000067">
    <property type="protein sequence ID" value="KAH8985149.1"/>
    <property type="molecule type" value="Genomic_DNA"/>
</dbReference>
<dbReference type="AlphaFoldDB" id="A0AAD4LE82"/>
<evidence type="ECO:0000313" key="2">
    <source>
        <dbReference type="Proteomes" id="UP001201163"/>
    </source>
</evidence>
<keyword evidence="2" id="KW-1185">Reference proteome</keyword>
<gene>
    <name evidence="1" type="ORF">EDB92DRAFT_2029269</name>
</gene>
<comment type="caution">
    <text evidence="1">The sequence shown here is derived from an EMBL/GenBank/DDBJ whole genome shotgun (WGS) entry which is preliminary data.</text>
</comment>
<sequence length="109" mass="12381">MSLNPLKVLKRGFSEFSGKIKERKDTLIKKLSRGEAISPSDEQWLDHEGNTIDEECILEVLQSAPDYERAVSELDDDGKAIVRKLREWAGASTKVAGNKRKQQWQMGSY</sequence>
<protein>
    <submittedName>
        <fullName evidence="1">Uncharacterized protein</fullName>
    </submittedName>
</protein>
<accession>A0AAD4LE82</accession>
<proteinExistence type="predicted"/>
<name>A0AAD4LE82_9AGAM</name>